<dbReference type="Proteomes" id="UP000478417">
    <property type="component" value="Unassembled WGS sequence"/>
</dbReference>
<comment type="caution">
    <text evidence="8">The sequence shown here is derived from an EMBL/GenBank/DDBJ whole genome shotgun (WGS) entry which is preliminary data.</text>
</comment>
<organism evidence="8 9">
    <name type="scientific">Oceanipulchritudo coccoides</name>
    <dbReference type="NCBI Taxonomy" id="2706888"/>
    <lineage>
        <taxon>Bacteria</taxon>
        <taxon>Pseudomonadati</taxon>
        <taxon>Verrucomicrobiota</taxon>
        <taxon>Opitutia</taxon>
        <taxon>Puniceicoccales</taxon>
        <taxon>Oceanipulchritudinaceae</taxon>
        <taxon>Oceanipulchritudo</taxon>
    </lineage>
</organism>
<name>A0A6B2M559_9BACT</name>
<gene>
    <name evidence="8" type="ORF">G0Q06_12380</name>
</gene>
<evidence type="ECO:0000256" key="3">
    <source>
        <dbReference type="ARBA" id="ARBA00022490"/>
    </source>
</evidence>
<evidence type="ECO:0000256" key="2">
    <source>
        <dbReference type="ARBA" id="ARBA00010393"/>
    </source>
</evidence>
<evidence type="ECO:0000256" key="1">
    <source>
        <dbReference type="ARBA" id="ARBA00004496"/>
    </source>
</evidence>
<feature type="domain" description="PhoH-like protein" evidence="7">
    <location>
        <begin position="109"/>
        <end position="320"/>
    </location>
</feature>
<keyword evidence="4" id="KW-0547">Nucleotide-binding</keyword>
<dbReference type="FunFam" id="3.40.50.300:FF:000013">
    <property type="entry name" value="PhoH family ATPase"/>
    <property type="match status" value="1"/>
</dbReference>
<comment type="similarity">
    <text evidence="2">Belongs to the PhoH family.</text>
</comment>
<evidence type="ECO:0000256" key="6">
    <source>
        <dbReference type="ARBA" id="ARBA00039970"/>
    </source>
</evidence>
<protein>
    <recommendedName>
        <fullName evidence="6">PhoH-like protein</fullName>
    </recommendedName>
</protein>
<dbReference type="SUPFAM" id="SSF52540">
    <property type="entry name" value="P-loop containing nucleoside triphosphate hydrolases"/>
    <property type="match status" value="1"/>
</dbReference>
<evidence type="ECO:0000256" key="4">
    <source>
        <dbReference type="ARBA" id="ARBA00022741"/>
    </source>
</evidence>
<comment type="subcellular location">
    <subcellularLocation>
        <location evidence="1">Cytoplasm</location>
    </subcellularLocation>
</comment>
<evidence type="ECO:0000259" key="7">
    <source>
        <dbReference type="Pfam" id="PF02562"/>
    </source>
</evidence>
<dbReference type="GO" id="GO:0005829">
    <property type="term" value="C:cytosol"/>
    <property type="evidence" value="ECO:0007669"/>
    <property type="project" value="TreeGrafter"/>
</dbReference>
<dbReference type="InterPro" id="IPR027417">
    <property type="entry name" value="P-loop_NTPase"/>
</dbReference>
<evidence type="ECO:0000313" key="9">
    <source>
        <dbReference type="Proteomes" id="UP000478417"/>
    </source>
</evidence>
<evidence type="ECO:0000313" key="8">
    <source>
        <dbReference type="EMBL" id="NDV63254.1"/>
    </source>
</evidence>
<dbReference type="EMBL" id="JAAGNX010000003">
    <property type="protein sequence ID" value="NDV63254.1"/>
    <property type="molecule type" value="Genomic_DNA"/>
</dbReference>
<dbReference type="InterPro" id="IPR003714">
    <property type="entry name" value="PhoH"/>
</dbReference>
<dbReference type="PANTHER" id="PTHR30473">
    <property type="entry name" value="PROTEIN PHOH"/>
    <property type="match status" value="1"/>
</dbReference>
<dbReference type="RefSeq" id="WP_163966547.1">
    <property type="nucleotide sequence ID" value="NZ_JAAGNX010000003.1"/>
</dbReference>
<keyword evidence="5" id="KW-0067">ATP-binding</keyword>
<proteinExistence type="inferred from homology"/>
<dbReference type="AlphaFoldDB" id="A0A6B2M559"/>
<dbReference type="Pfam" id="PF02562">
    <property type="entry name" value="PhoH"/>
    <property type="match status" value="1"/>
</dbReference>
<reference evidence="8 9" key="1">
    <citation type="submission" date="2020-02" db="EMBL/GenBank/DDBJ databases">
        <title>Albibacoteraceae fam. nov., the first described family within the subdivision 4 Verrucomicrobia.</title>
        <authorList>
            <person name="Xi F."/>
        </authorList>
    </citation>
    <scope>NUCLEOTIDE SEQUENCE [LARGE SCALE GENOMIC DNA]</scope>
    <source>
        <strain evidence="8 9">CK1056</strain>
    </source>
</reference>
<dbReference type="Gene3D" id="3.40.50.300">
    <property type="entry name" value="P-loop containing nucleotide triphosphate hydrolases"/>
    <property type="match status" value="1"/>
</dbReference>
<accession>A0A6B2M559</accession>
<evidence type="ECO:0000256" key="5">
    <source>
        <dbReference type="ARBA" id="ARBA00022840"/>
    </source>
</evidence>
<dbReference type="PANTHER" id="PTHR30473:SF1">
    <property type="entry name" value="PHOH-LIKE PROTEIN"/>
    <property type="match status" value="1"/>
</dbReference>
<dbReference type="GO" id="GO:0005524">
    <property type="term" value="F:ATP binding"/>
    <property type="evidence" value="ECO:0007669"/>
    <property type="project" value="UniProtKB-KW"/>
</dbReference>
<keyword evidence="3" id="KW-0963">Cytoplasm</keyword>
<keyword evidence="9" id="KW-1185">Reference proteome</keyword>
<sequence length="338" mass="37869">MPEETLFFQSPRFLSELYCGRDSNLAEVEKALGTHVVSRDDWIKFDGDVEKVAIAKTFFQLLEKARRQGMRIAQSDFRNMLALAASGSLDELREVFDQAVKIELRSKSIVPKSLNQKRYLQSISKGDIVFAIGPAGTGKTYLAVAAALKALLEEKVEKVILTRPAVEAGEALGFLPGDLTEKIQPYLLPLYDAIYDMMGQAEGKRMIGIDSDRKDDRNSRIEIAPLAYMRGRTLSNAFIILDEAQNTTPEQMMMFLTRLGDGSQMVITGDKTQIDLPRHKYSGLKEAEKVLVNIPDVDFHYFEGKDVVRNPIVQKIIDAYAQYEAKTGAHQPREVSAD</sequence>
<dbReference type="InterPro" id="IPR051451">
    <property type="entry name" value="PhoH2-like"/>
</dbReference>